<dbReference type="Proteomes" id="UP001597273">
    <property type="component" value="Unassembled WGS sequence"/>
</dbReference>
<accession>A0ABW4QHI1</accession>
<proteinExistence type="predicted"/>
<dbReference type="RefSeq" id="WP_204891940.1">
    <property type="nucleotide sequence ID" value="NZ_JBHUFW010000005.1"/>
</dbReference>
<sequence>MKLQYIILFLVIISAVYVGLNISYQPVNLFESDEEEDSFQQEVPQQAETTSPIDPHYVMDYLDSIGFVVSPVFDGATTDIYTAKYTIPDSYVQVQVDVYFERSSQQVLLIESNVDASWYSTETNQQYFEEYVNETALSLFSSFVTIPYKGSNPDMAREWVESNILTSYSTALPGKTSTIIGPATINLFGSPLLRTLEIDFGF</sequence>
<comment type="caution">
    <text evidence="2">The sequence shown here is derived from an EMBL/GenBank/DDBJ whole genome shotgun (WGS) entry which is preliminary data.</text>
</comment>
<keyword evidence="1" id="KW-0812">Transmembrane</keyword>
<evidence type="ECO:0000256" key="1">
    <source>
        <dbReference type="SAM" id="Phobius"/>
    </source>
</evidence>
<keyword evidence="1" id="KW-1133">Transmembrane helix</keyword>
<dbReference type="EMBL" id="JBHUFW010000005">
    <property type="protein sequence ID" value="MFD1863041.1"/>
    <property type="molecule type" value="Genomic_DNA"/>
</dbReference>
<keyword evidence="1" id="KW-0472">Membrane</keyword>
<gene>
    <name evidence="2" type="ORF">ACFSDB_08865</name>
</gene>
<reference evidence="3" key="1">
    <citation type="journal article" date="2019" name="Int. J. Syst. Evol. Microbiol.">
        <title>The Global Catalogue of Microorganisms (GCM) 10K type strain sequencing project: providing services to taxonomists for standard genome sequencing and annotation.</title>
        <authorList>
            <consortium name="The Broad Institute Genomics Platform"/>
            <consortium name="The Broad Institute Genome Sequencing Center for Infectious Disease"/>
            <person name="Wu L."/>
            <person name="Ma J."/>
        </authorList>
    </citation>
    <scope>NUCLEOTIDE SEQUENCE [LARGE SCALE GENOMIC DNA]</scope>
    <source>
        <strain evidence="3">CGMCC 1.15475</strain>
    </source>
</reference>
<name>A0ABW4QHI1_9BACL</name>
<keyword evidence="3" id="KW-1185">Reference proteome</keyword>
<organism evidence="2 3">
    <name type="scientific">Planococcus chinensis</name>
    <dbReference type="NCBI Taxonomy" id="272917"/>
    <lineage>
        <taxon>Bacteria</taxon>
        <taxon>Bacillati</taxon>
        <taxon>Bacillota</taxon>
        <taxon>Bacilli</taxon>
        <taxon>Bacillales</taxon>
        <taxon>Caryophanaceae</taxon>
        <taxon>Planococcus</taxon>
    </lineage>
</organism>
<evidence type="ECO:0000313" key="2">
    <source>
        <dbReference type="EMBL" id="MFD1863041.1"/>
    </source>
</evidence>
<evidence type="ECO:0000313" key="3">
    <source>
        <dbReference type="Proteomes" id="UP001597273"/>
    </source>
</evidence>
<protein>
    <submittedName>
        <fullName evidence="2">Uncharacterized protein</fullName>
    </submittedName>
</protein>
<feature type="transmembrane region" description="Helical" evidence="1">
    <location>
        <begin position="5"/>
        <end position="24"/>
    </location>
</feature>